<dbReference type="RefSeq" id="WP_170122984.1">
    <property type="nucleotide sequence ID" value="NZ_QICS01000005.1"/>
</dbReference>
<dbReference type="Pfam" id="PF05389">
    <property type="entry name" value="MecA"/>
    <property type="match status" value="1"/>
</dbReference>
<evidence type="ECO:0000256" key="1">
    <source>
        <dbReference type="ARBA" id="ARBA00005397"/>
    </source>
</evidence>
<sequence length="248" mass="28724">MTFSKINEYTVQCVITMSEIDQMGYALQELYTNREAASEFMRNIMKKGEEAGFQLNSNLQEIQAMLLSDSKLVLSFTAVDPDRQVNQMIENILAASDAVELIGKEHLKEILHMTGKEKFMCFQEIMAQYNDMIDQPNKDEAKTKELKEEKSNIKDKKQYMFQFANLSHLEQLCKSVKSQIPSSLYRNNEQYYLLTDFAGMDQDVVNSFIVRAMEFAARIENNKLVLAYIKEHANHMLEKEAIDVLKKL</sequence>
<dbReference type="InterPro" id="IPR038471">
    <property type="entry name" value="MecA_C_sf"/>
</dbReference>
<dbReference type="Gene3D" id="3.30.70.1950">
    <property type="match status" value="1"/>
</dbReference>
<gene>
    <name evidence="2" type="ORF">C8E03_105203</name>
</gene>
<dbReference type="PANTHER" id="PTHR39161:SF1">
    <property type="entry name" value="ADAPTER PROTEIN MECA 1"/>
    <property type="match status" value="1"/>
</dbReference>
<accession>A0A318EM14</accession>
<dbReference type="EMBL" id="QICS01000005">
    <property type="protein sequence ID" value="PXV90293.1"/>
    <property type="molecule type" value="Genomic_DNA"/>
</dbReference>
<reference evidence="2 3" key="1">
    <citation type="submission" date="2018-05" db="EMBL/GenBank/DDBJ databases">
        <title>Genomic Encyclopedia of Type Strains, Phase IV (KMG-IV): sequencing the most valuable type-strain genomes for metagenomic binning, comparative biology and taxonomic classification.</title>
        <authorList>
            <person name="Goeker M."/>
        </authorList>
    </citation>
    <scope>NUCLEOTIDE SEQUENCE [LARGE SCALE GENOMIC DNA]</scope>
    <source>
        <strain evidence="2 3">DSM 28816</strain>
    </source>
</reference>
<dbReference type="AlphaFoldDB" id="A0A318EM14"/>
<organism evidence="2 3">
    <name type="scientific">Lachnotalea glycerini</name>
    <dbReference type="NCBI Taxonomy" id="1763509"/>
    <lineage>
        <taxon>Bacteria</taxon>
        <taxon>Bacillati</taxon>
        <taxon>Bacillota</taxon>
        <taxon>Clostridia</taxon>
        <taxon>Lachnospirales</taxon>
        <taxon>Lachnospiraceae</taxon>
        <taxon>Lachnotalea</taxon>
    </lineage>
</organism>
<comment type="similarity">
    <text evidence="1">Belongs to the MecA family.</text>
</comment>
<dbReference type="PANTHER" id="PTHR39161">
    <property type="entry name" value="ADAPTER PROTEIN MECA"/>
    <property type="match status" value="1"/>
</dbReference>
<dbReference type="InterPro" id="IPR008681">
    <property type="entry name" value="Neg-reg_MecA"/>
</dbReference>
<comment type="caution">
    <text evidence="2">The sequence shown here is derived from an EMBL/GenBank/DDBJ whole genome shotgun (WGS) entry which is preliminary data.</text>
</comment>
<evidence type="ECO:0000313" key="2">
    <source>
        <dbReference type="EMBL" id="PXV90293.1"/>
    </source>
</evidence>
<protein>
    <submittedName>
        <fullName evidence="2">Negative regulator of genetic competence, sporulation and motility</fullName>
    </submittedName>
</protein>
<evidence type="ECO:0000313" key="3">
    <source>
        <dbReference type="Proteomes" id="UP000247523"/>
    </source>
</evidence>
<dbReference type="Proteomes" id="UP000247523">
    <property type="component" value="Unassembled WGS sequence"/>
</dbReference>
<proteinExistence type="inferred from homology"/>
<name>A0A318EM14_9FIRM</name>